<dbReference type="FunFam" id="3.40.50.300:FF:001809">
    <property type="entry name" value="Si:ch1073-365p7.2"/>
    <property type="match status" value="1"/>
</dbReference>
<dbReference type="Gene3D" id="3.40.50.300">
    <property type="entry name" value="P-loop containing nucleotide triphosphate hydrolases"/>
    <property type="match status" value="1"/>
</dbReference>
<feature type="domain" description="AIG1-type G" evidence="4">
    <location>
        <begin position="19"/>
        <end position="219"/>
    </location>
</feature>
<evidence type="ECO:0000256" key="1">
    <source>
        <dbReference type="ARBA" id="ARBA00008535"/>
    </source>
</evidence>
<evidence type="ECO:0000313" key="6">
    <source>
        <dbReference type="Proteomes" id="UP000265140"/>
    </source>
</evidence>
<evidence type="ECO:0000256" key="2">
    <source>
        <dbReference type="ARBA" id="ARBA00022741"/>
    </source>
</evidence>
<protein>
    <recommendedName>
        <fullName evidence="4">AIG1-type G domain-containing protein</fullName>
    </recommendedName>
</protein>
<dbReference type="PANTHER" id="PTHR10903">
    <property type="entry name" value="GTPASE, IMAP FAMILY MEMBER-RELATED"/>
    <property type="match status" value="1"/>
</dbReference>
<dbReference type="PROSITE" id="PS51720">
    <property type="entry name" value="G_AIG1"/>
    <property type="match status" value="1"/>
</dbReference>
<proteinExistence type="inferred from homology"/>
<evidence type="ECO:0000313" key="5">
    <source>
        <dbReference type="Ensembl" id="ENSELUP00000025877.2"/>
    </source>
</evidence>
<evidence type="ECO:0000256" key="3">
    <source>
        <dbReference type="ARBA" id="ARBA00023134"/>
    </source>
</evidence>
<dbReference type="OrthoDB" id="9982588at2759"/>
<dbReference type="Ensembl" id="ENSELUT00000037661.3">
    <property type="protein sequence ID" value="ENSELUP00000025877.2"/>
    <property type="gene ID" value="ENSELUG00000024502.3"/>
</dbReference>
<reference evidence="5" key="3">
    <citation type="submission" date="2025-08" db="UniProtKB">
        <authorList>
            <consortium name="Ensembl"/>
        </authorList>
    </citation>
    <scope>IDENTIFICATION</scope>
</reference>
<organism evidence="5 6">
    <name type="scientific">Esox lucius</name>
    <name type="common">Northern pike</name>
    <dbReference type="NCBI Taxonomy" id="8010"/>
    <lineage>
        <taxon>Eukaryota</taxon>
        <taxon>Metazoa</taxon>
        <taxon>Chordata</taxon>
        <taxon>Craniata</taxon>
        <taxon>Vertebrata</taxon>
        <taxon>Euteleostomi</taxon>
        <taxon>Actinopterygii</taxon>
        <taxon>Neopterygii</taxon>
        <taxon>Teleostei</taxon>
        <taxon>Protacanthopterygii</taxon>
        <taxon>Esociformes</taxon>
        <taxon>Esocidae</taxon>
        <taxon>Esox</taxon>
    </lineage>
</organism>
<dbReference type="InterPro" id="IPR027417">
    <property type="entry name" value="P-loop_NTPase"/>
</dbReference>
<dbReference type="InParanoid" id="A0A3P8ZC62"/>
<dbReference type="PANTHER" id="PTHR10903:SF107">
    <property type="entry name" value="GTPASE IMAP FAMILY MEMBER 4-LIKE-RELATED"/>
    <property type="match status" value="1"/>
</dbReference>
<reference evidence="5" key="2">
    <citation type="submission" date="2020-02" db="EMBL/GenBank/DDBJ databases">
        <title>Esox lucius (northern pike) genome, fEsoLuc1, primary haplotype.</title>
        <authorList>
            <person name="Myers G."/>
            <person name="Karagic N."/>
            <person name="Meyer A."/>
            <person name="Pippel M."/>
            <person name="Reichard M."/>
            <person name="Winkler S."/>
            <person name="Tracey A."/>
            <person name="Sims Y."/>
            <person name="Howe K."/>
            <person name="Rhie A."/>
            <person name="Formenti G."/>
            <person name="Durbin R."/>
            <person name="Fedrigo O."/>
            <person name="Jarvis E.D."/>
        </authorList>
    </citation>
    <scope>NUCLEOTIDE SEQUENCE [LARGE SCALE GENOMIC DNA]</scope>
</reference>
<sequence>MSTRDRISDSGKQNNLLQLPELRIVLLGYRLAGKSSAGNTILGKKLFNSKETTALCMKRQGEVAGRWVTVVDTPGWWWNEPAKWTSERVRREIVVSRSICPPGPHIFLLVIRGDDSFTEEYRMAVQEHLELLGETVWRKTLVLFTRGDCLGDSIEQHIESEGKALLWLVEKCGNRYHVLDNKYRGDGPQVTELLEKIEEMVVENNGDGGLSQTNWEDWSFLKKRGPLRRTNSMSNKIYRSGGSISDNSSLGASINGSIRSAIDRLRARSLGNCDMASLSSGIASMSPSEESSQSSRLGGFLLPRILRRKKNLSTVNESDVNIRK</sequence>
<dbReference type="Pfam" id="PF04548">
    <property type="entry name" value="AIG1"/>
    <property type="match status" value="1"/>
</dbReference>
<dbReference type="Proteomes" id="UP000265140">
    <property type="component" value="Chromosome 15"/>
</dbReference>
<name>A0A3P8ZC62_ESOLU</name>
<dbReference type="InterPro" id="IPR045058">
    <property type="entry name" value="GIMA/IAN/Toc"/>
</dbReference>
<evidence type="ECO:0000259" key="4">
    <source>
        <dbReference type="PROSITE" id="PS51720"/>
    </source>
</evidence>
<comment type="similarity">
    <text evidence="1">Belongs to the TRAFAC class TrmE-Era-EngA-EngB-Septin-like GTPase superfamily. AIG1/Toc34/Toc159-like paraseptin GTPase family. IAN subfamily.</text>
</comment>
<keyword evidence="6" id="KW-1185">Reference proteome</keyword>
<reference evidence="6" key="1">
    <citation type="journal article" date="2014" name="PLoS ONE">
        <title>The genome and linkage map of the northern pike (Esox lucius): conserved synteny revealed between the salmonid sister group and the Neoteleostei.</title>
        <authorList>
            <person name="Rondeau E.B."/>
            <person name="Minkley D.R."/>
            <person name="Leong J.S."/>
            <person name="Messmer A.M."/>
            <person name="Jantzen J.R."/>
            <person name="von Schalburg K.R."/>
            <person name="Lemon C."/>
            <person name="Bird N.H."/>
            <person name="Koop B.F."/>
        </authorList>
    </citation>
    <scope>NUCLEOTIDE SEQUENCE</scope>
</reference>
<dbReference type="InterPro" id="IPR006703">
    <property type="entry name" value="G_AIG1"/>
</dbReference>
<dbReference type="CDD" id="cd01852">
    <property type="entry name" value="AIG1"/>
    <property type="match status" value="1"/>
</dbReference>
<dbReference type="Bgee" id="ENSELUG00000024502">
    <property type="expression patterns" value="Expressed in pharyngeal gill and 6 other cell types or tissues"/>
</dbReference>
<dbReference type="SUPFAM" id="SSF52540">
    <property type="entry name" value="P-loop containing nucleoside triphosphate hydrolases"/>
    <property type="match status" value="1"/>
</dbReference>
<keyword evidence="2" id="KW-0547">Nucleotide-binding</keyword>
<dbReference type="GO" id="GO:0005525">
    <property type="term" value="F:GTP binding"/>
    <property type="evidence" value="ECO:0007669"/>
    <property type="project" value="UniProtKB-KW"/>
</dbReference>
<reference evidence="5" key="4">
    <citation type="submission" date="2025-09" db="UniProtKB">
        <authorList>
            <consortium name="Ensembl"/>
        </authorList>
    </citation>
    <scope>IDENTIFICATION</scope>
</reference>
<dbReference type="AlphaFoldDB" id="A0A3P8ZC62"/>
<dbReference type="GeneTree" id="ENSGT00940000162556"/>
<keyword evidence="3" id="KW-0342">GTP-binding</keyword>
<accession>A0A3P8ZC62</accession>